<dbReference type="GO" id="GO:0009277">
    <property type="term" value="C:fungal-type cell wall"/>
    <property type="evidence" value="ECO:0007669"/>
    <property type="project" value="TreeGrafter"/>
</dbReference>
<reference evidence="3" key="1">
    <citation type="submission" date="2023-06" db="EMBL/GenBank/DDBJ databases">
        <title>Conoideocrella luteorostrata (Hypocreales: Clavicipitaceae), a potential biocontrol fungus for elongate hemlock scale in United States Christmas tree production areas.</title>
        <authorList>
            <person name="Barrett H."/>
            <person name="Lovett B."/>
            <person name="Macias A.M."/>
            <person name="Stajich J.E."/>
            <person name="Kasson M.T."/>
        </authorList>
    </citation>
    <scope>NUCLEOTIDE SEQUENCE</scope>
    <source>
        <strain evidence="3">ARSEF 14590</strain>
    </source>
</reference>
<gene>
    <name evidence="3" type="ORF">QQS21_002519</name>
</gene>
<feature type="region of interest" description="Disordered" evidence="1">
    <location>
        <begin position="1"/>
        <end position="28"/>
    </location>
</feature>
<dbReference type="AlphaFoldDB" id="A0AAJ0FX83"/>
<evidence type="ECO:0000256" key="1">
    <source>
        <dbReference type="SAM" id="MobiDB-lite"/>
    </source>
</evidence>
<sequence>MAENGPKRGLAANEDIPISKFGGEDHGKKSQVNWQYNWDSTTKKKQPWAEYVPMLWGTQSFHTDQWFDNAWYWISHGDTGHLLAFNEPDRPDQANLSPGDAANGWKKFMEPFVGHAQLGAPAVSNGGYQWLSQFLGACEDCHIDFIPVHWYNDYTLENDLESWVNKICELGGRKIWITEFQGFGSIDEQQNFLKKAMPFLDKNDCVYRYAYFGTADNSKVLLENDGPNLSSLGTQYAFSPYGAGSL</sequence>
<name>A0AAJ0FX83_9HYPO</name>
<feature type="domain" description="Asl1-like glycosyl hydrolase catalytic" evidence="2">
    <location>
        <begin position="27"/>
        <end position="236"/>
    </location>
</feature>
<dbReference type="GO" id="GO:0071966">
    <property type="term" value="P:fungal-type cell wall polysaccharide metabolic process"/>
    <property type="evidence" value="ECO:0007669"/>
    <property type="project" value="TreeGrafter"/>
</dbReference>
<dbReference type="InterPro" id="IPR053183">
    <property type="entry name" value="ASL1"/>
</dbReference>
<evidence type="ECO:0000313" key="3">
    <source>
        <dbReference type="EMBL" id="KAK2608943.1"/>
    </source>
</evidence>
<dbReference type="InterPro" id="IPR024655">
    <property type="entry name" value="Asl1_glyco_hydro_catalytic"/>
</dbReference>
<accession>A0AAJ0FX83</accession>
<organism evidence="3 4">
    <name type="scientific">Conoideocrella luteorostrata</name>
    <dbReference type="NCBI Taxonomy" id="1105319"/>
    <lineage>
        <taxon>Eukaryota</taxon>
        <taxon>Fungi</taxon>
        <taxon>Dikarya</taxon>
        <taxon>Ascomycota</taxon>
        <taxon>Pezizomycotina</taxon>
        <taxon>Sordariomycetes</taxon>
        <taxon>Hypocreomycetidae</taxon>
        <taxon>Hypocreales</taxon>
        <taxon>Clavicipitaceae</taxon>
        <taxon>Conoideocrella</taxon>
    </lineage>
</organism>
<dbReference type="PANTHER" id="PTHR34154">
    <property type="entry name" value="ALKALI-SENSITIVE LINKAGE PROTEIN 1"/>
    <property type="match status" value="1"/>
</dbReference>
<dbReference type="PANTHER" id="PTHR34154:SF10">
    <property type="entry name" value="ASL1-LIKE GLYCOSYL HYDROLASE CATALYTIC DOMAIN-CONTAINING PROTEIN"/>
    <property type="match status" value="1"/>
</dbReference>
<protein>
    <recommendedName>
        <fullName evidence="2">Asl1-like glycosyl hydrolase catalytic domain-containing protein</fullName>
    </recommendedName>
</protein>
<comment type="caution">
    <text evidence="3">The sequence shown here is derived from an EMBL/GenBank/DDBJ whole genome shotgun (WGS) entry which is preliminary data.</text>
</comment>
<dbReference type="Gene3D" id="3.20.20.80">
    <property type="entry name" value="Glycosidases"/>
    <property type="match status" value="1"/>
</dbReference>
<keyword evidence="4" id="KW-1185">Reference proteome</keyword>
<dbReference type="EMBL" id="JASWJB010000030">
    <property type="protein sequence ID" value="KAK2608943.1"/>
    <property type="molecule type" value="Genomic_DNA"/>
</dbReference>
<dbReference type="InterPro" id="IPR017853">
    <property type="entry name" value="GH"/>
</dbReference>
<dbReference type="Pfam" id="PF11790">
    <property type="entry name" value="Glyco_hydro_cc"/>
    <property type="match status" value="1"/>
</dbReference>
<proteinExistence type="predicted"/>
<evidence type="ECO:0000313" key="4">
    <source>
        <dbReference type="Proteomes" id="UP001251528"/>
    </source>
</evidence>
<dbReference type="SUPFAM" id="SSF51445">
    <property type="entry name" value="(Trans)glycosidases"/>
    <property type="match status" value="1"/>
</dbReference>
<dbReference type="Proteomes" id="UP001251528">
    <property type="component" value="Unassembled WGS sequence"/>
</dbReference>
<evidence type="ECO:0000259" key="2">
    <source>
        <dbReference type="Pfam" id="PF11790"/>
    </source>
</evidence>